<evidence type="ECO:0000313" key="7">
    <source>
        <dbReference type="EMBL" id="EQD74973.1"/>
    </source>
</evidence>
<keyword evidence="5" id="KW-0694">RNA-binding</keyword>
<dbReference type="SUPFAM" id="SSF54786">
    <property type="entry name" value="YcfA/nrd intein domain"/>
    <property type="match status" value="1"/>
</dbReference>
<keyword evidence="3" id="KW-0255">Endonuclease</keyword>
<evidence type="ECO:0000256" key="2">
    <source>
        <dbReference type="ARBA" id="ARBA00022722"/>
    </source>
</evidence>
<evidence type="ECO:0000256" key="6">
    <source>
        <dbReference type="ARBA" id="ARBA00023016"/>
    </source>
</evidence>
<accession>T1C256</accession>
<dbReference type="GO" id="GO:0003729">
    <property type="term" value="F:mRNA binding"/>
    <property type="evidence" value="ECO:0007669"/>
    <property type="project" value="InterPro"/>
</dbReference>
<dbReference type="InterPro" id="IPR012933">
    <property type="entry name" value="HicA_mRNA_interferase"/>
</dbReference>
<keyword evidence="2" id="KW-0540">Nuclease</keyword>
<gene>
    <name evidence="7" type="ORF">B1B_02370</name>
</gene>
<evidence type="ECO:0000256" key="4">
    <source>
        <dbReference type="ARBA" id="ARBA00022801"/>
    </source>
</evidence>
<comment type="caution">
    <text evidence="7">The sequence shown here is derived from an EMBL/GenBank/DDBJ whole genome shotgun (WGS) entry which is preliminary data.</text>
</comment>
<dbReference type="GO" id="GO:0004519">
    <property type="term" value="F:endonuclease activity"/>
    <property type="evidence" value="ECO:0007669"/>
    <property type="project" value="UniProtKB-KW"/>
</dbReference>
<proteinExistence type="predicted"/>
<evidence type="ECO:0000256" key="3">
    <source>
        <dbReference type="ARBA" id="ARBA00022759"/>
    </source>
</evidence>
<name>T1C256_9ZZZZ</name>
<dbReference type="EMBL" id="AUZY01001400">
    <property type="protein sequence ID" value="EQD74973.1"/>
    <property type="molecule type" value="Genomic_DNA"/>
</dbReference>
<reference evidence="7" key="2">
    <citation type="journal article" date="2014" name="ISME J.">
        <title>Microbial stratification in low pH oxic and suboxic macroscopic growths along an acid mine drainage.</title>
        <authorList>
            <person name="Mendez-Garcia C."/>
            <person name="Mesa V."/>
            <person name="Sprenger R.R."/>
            <person name="Richter M."/>
            <person name="Diez M.S."/>
            <person name="Solano J."/>
            <person name="Bargiela R."/>
            <person name="Golyshina O.V."/>
            <person name="Manteca A."/>
            <person name="Ramos J.L."/>
            <person name="Gallego J.R."/>
            <person name="Llorente I."/>
            <person name="Martins Dos Santos V.A."/>
            <person name="Jensen O.N."/>
            <person name="Pelaez A.I."/>
            <person name="Sanchez J."/>
            <person name="Ferrer M."/>
        </authorList>
    </citation>
    <scope>NUCLEOTIDE SEQUENCE</scope>
</reference>
<reference evidence="7" key="1">
    <citation type="submission" date="2013-08" db="EMBL/GenBank/DDBJ databases">
        <authorList>
            <person name="Mendez C."/>
            <person name="Richter M."/>
            <person name="Ferrer M."/>
            <person name="Sanchez J."/>
        </authorList>
    </citation>
    <scope>NUCLEOTIDE SEQUENCE</scope>
</reference>
<organism evidence="7">
    <name type="scientific">mine drainage metagenome</name>
    <dbReference type="NCBI Taxonomy" id="410659"/>
    <lineage>
        <taxon>unclassified sequences</taxon>
        <taxon>metagenomes</taxon>
        <taxon>ecological metagenomes</taxon>
    </lineage>
</organism>
<dbReference type="GO" id="GO:0016787">
    <property type="term" value="F:hydrolase activity"/>
    <property type="evidence" value="ECO:0007669"/>
    <property type="project" value="UniProtKB-KW"/>
</dbReference>
<evidence type="ECO:0000256" key="1">
    <source>
        <dbReference type="ARBA" id="ARBA00022649"/>
    </source>
</evidence>
<protein>
    <submittedName>
        <fullName evidence="7">YcfA-like protein</fullName>
    </submittedName>
</protein>
<keyword evidence="1" id="KW-1277">Toxin-antitoxin system</keyword>
<dbReference type="AlphaFoldDB" id="T1C256"/>
<dbReference type="Gene3D" id="3.30.920.30">
    <property type="entry name" value="Hypothetical protein"/>
    <property type="match status" value="1"/>
</dbReference>
<keyword evidence="4" id="KW-0378">Hydrolase</keyword>
<keyword evidence="6" id="KW-0346">Stress response</keyword>
<dbReference type="InterPro" id="IPR038570">
    <property type="entry name" value="HicA_sf"/>
</dbReference>
<dbReference type="Pfam" id="PF07927">
    <property type="entry name" value="HicA_toxin"/>
    <property type="match status" value="1"/>
</dbReference>
<sequence length="73" mass="8067">MPALRGLSYREVVRVLAQDGWVVVRTAGGHAILDKPGALRPIPVPLHGEIGPGLMSRILREAGMRREEFARRL</sequence>
<evidence type="ECO:0000256" key="5">
    <source>
        <dbReference type="ARBA" id="ARBA00022884"/>
    </source>
</evidence>